<organism evidence="1 2">
    <name type="scientific">Bradyrhizobium macuxiense</name>
    <dbReference type="NCBI Taxonomy" id="1755647"/>
    <lineage>
        <taxon>Bacteria</taxon>
        <taxon>Pseudomonadati</taxon>
        <taxon>Pseudomonadota</taxon>
        <taxon>Alphaproteobacteria</taxon>
        <taxon>Hyphomicrobiales</taxon>
        <taxon>Nitrobacteraceae</taxon>
        <taxon>Bradyrhizobium</taxon>
    </lineage>
</organism>
<sequence>MPVKGLASNILCERHNNALGDLASLIDNFVTAIRSFDGAPKSRHIQFSGSGIERWMLKCLLGLSVSKNITSQLKPECTDLLFERIDWPDKWGLYFSTNSSNPI</sequence>
<evidence type="ECO:0000313" key="2">
    <source>
        <dbReference type="Proteomes" id="UP000321304"/>
    </source>
</evidence>
<evidence type="ECO:0000313" key="1">
    <source>
        <dbReference type="EMBL" id="TWB85313.1"/>
    </source>
</evidence>
<proteinExistence type="predicted"/>
<keyword evidence="2" id="KW-1185">Reference proteome</keyword>
<dbReference type="Proteomes" id="UP000321304">
    <property type="component" value="Unassembled WGS sequence"/>
</dbReference>
<accession>A0A560KPU1</accession>
<protein>
    <submittedName>
        <fullName evidence="1">Uncharacterized protein</fullName>
    </submittedName>
</protein>
<dbReference type="EMBL" id="VITY01000038">
    <property type="protein sequence ID" value="TWB85313.1"/>
    <property type="molecule type" value="Genomic_DNA"/>
</dbReference>
<gene>
    <name evidence="1" type="ORF">FBZ93_1384</name>
</gene>
<dbReference type="AlphaFoldDB" id="A0A560KPU1"/>
<reference evidence="1 2" key="1">
    <citation type="submission" date="2019-06" db="EMBL/GenBank/DDBJ databases">
        <title>Genomic Encyclopedia of Type Strains, Phase IV (KMG-V): Genome sequencing to study the core and pangenomes of soil and plant-associated prokaryotes.</title>
        <authorList>
            <person name="Whitman W."/>
        </authorList>
    </citation>
    <scope>NUCLEOTIDE SEQUENCE [LARGE SCALE GENOMIC DNA]</scope>
    <source>
        <strain evidence="1 2">BR 10355</strain>
    </source>
</reference>
<comment type="caution">
    <text evidence="1">The sequence shown here is derived from an EMBL/GenBank/DDBJ whole genome shotgun (WGS) entry which is preliminary data.</text>
</comment>
<name>A0A560KPU1_9BRAD</name>